<comment type="caution">
    <text evidence="4">The sequence shown here is derived from an EMBL/GenBank/DDBJ whole genome shotgun (WGS) entry which is preliminary data.</text>
</comment>
<dbReference type="GO" id="GO:0031507">
    <property type="term" value="P:heterochromatin formation"/>
    <property type="evidence" value="ECO:0007669"/>
    <property type="project" value="TreeGrafter"/>
</dbReference>
<dbReference type="GO" id="GO:0005200">
    <property type="term" value="F:structural constituent of cytoskeleton"/>
    <property type="evidence" value="ECO:0007669"/>
    <property type="project" value="TreeGrafter"/>
</dbReference>
<dbReference type="GO" id="GO:0005652">
    <property type="term" value="C:nuclear lamina"/>
    <property type="evidence" value="ECO:0007669"/>
    <property type="project" value="TreeGrafter"/>
</dbReference>
<dbReference type="GO" id="GO:0007097">
    <property type="term" value="P:nuclear migration"/>
    <property type="evidence" value="ECO:0007669"/>
    <property type="project" value="TreeGrafter"/>
</dbReference>
<evidence type="ECO:0000256" key="1">
    <source>
        <dbReference type="ARBA" id="ARBA00023054"/>
    </source>
</evidence>
<sequence length="292" mass="31730">YKKKDGEWSTSQGRIKELEVLFHRSEVELTATLSEKQSLEAELADTRAQLAKVPSGITHGGGSGLRVRQQASSKGSVSIEGADPEGKFVQLKNDSDKVGPLNPPGDDPTGLLTALLLGQGLNPPVPPQDQSLGNWRLKRKTGEGEEIVYKFTPKYVLRAGQTVTIWASEAGVAHSPPSVLVWKNQGSWGSGDHIHTCLVNSEGEEVAVQSLTQLTTGLQENGEEEEEEEAEFGEEDLFHQQGLGRKEPELEPVICWQIIEIRSCLFFVGGDELWSGSEWSGGRSSWGSQPSG</sequence>
<evidence type="ECO:0000313" key="5">
    <source>
        <dbReference type="Proteomes" id="UP000018936"/>
    </source>
</evidence>
<keyword evidence="1" id="KW-0175">Coiled coil</keyword>
<dbReference type="EMBL" id="AZIM01008755">
    <property type="protein sequence ID" value="ETE57334.1"/>
    <property type="molecule type" value="Genomic_DNA"/>
</dbReference>
<name>V8N4W9_OPHHA</name>
<dbReference type="AlphaFoldDB" id="V8N4W9"/>
<dbReference type="Pfam" id="PF00932">
    <property type="entry name" value="LTD"/>
    <property type="match status" value="1"/>
</dbReference>
<protein>
    <recommendedName>
        <fullName evidence="3">LTD domain-containing protein</fullName>
    </recommendedName>
</protein>
<feature type="domain" description="LTD" evidence="3">
    <location>
        <begin position="65"/>
        <end position="215"/>
    </location>
</feature>
<dbReference type="PANTHER" id="PTHR45721">
    <property type="entry name" value="LAMIN DM0-RELATED"/>
    <property type="match status" value="1"/>
</dbReference>
<dbReference type="Gene3D" id="2.60.40.1260">
    <property type="entry name" value="Lamin Tail domain"/>
    <property type="match status" value="1"/>
</dbReference>
<dbReference type="PROSITE" id="PS51841">
    <property type="entry name" value="LTD"/>
    <property type="match status" value="1"/>
</dbReference>
<dbReference type="Proteomes" id="UP000018936">
    <property type="component" value="Unassembled WGS sequence"/>
</dbReference>
<dbReference type="GO" id="GO:0051664">
    <property type="term" value="P:nuclear pore localization"/>
    <property type="evidence" value="ECO:0007669"/>
    <property type="project" value="TreeGrafter"/>
</dbReference>
<keyword evidence="5" id="KW-1185">Reference proteome</keyword>
<organism evidence="4 5">
    <name type="scientific">Ophiophagus hannah</name>
    <name type="common">King cobra</name>
    <name type="synonym">Naja hannah</name>
    <dbReference type="NCBI Taxonomy" id="8665"/>
    <lineage>
        <taxon>Eukaryota</taxon>
        <taxon>Metazoa</taxon>
        <taxon>Chordata</taxon>
        <taxon>Craniata</taxon>
        <taxon>Vertebrata</taxon>
        <taxon>Euteleostomi</taxon>
        <taxon>Lepidosauria</taxon>
        <taxon>Squamata</taxon>
        <taxon>Bifurcata</taxon>
        <taxon>Unidentata</taxon>
        <taxon>Episquamata</taxon>
        <taxon>Toxicofera</taxon>
        <taxon>Serpentes</taxon>
        <taxon>Colubroidea</taxon>
        <taxon>Elapidae</taxon>
        <taxon>Elapinae</taxon>
        <taxon>Ophiophagus</taxon>
    </lineage>
</organism>
<feature type="non-terminal residue" evidence="4">
    <location>
        <position position="1"/>
    </location>
</feature>
<proteinExistence type="predicted"/>
<feature type="region of interest" description="Disordered" evidence="2">
    <location>
        <begin position="54"/>
        <end position="85"/>
    </location>
</feature>
<dbReference type="GO" id="GO:0090435">
    <property type="term" value="P:protein localization to nuclear envelope"/>
    <property type="evidence" value="ECO:0007669"/>
    <property type="project" value="TreeGrafter"/>
</dbReference>
<reference evidence="4 5" key="1">
    <citation type="journal article" date="2013" name="Proc. Natl. Acad. Sci. U.S.A.">
        <title>The king cobra genome reveals dynamic gene evolution and adaptation in the snake venom system.</title>
        <authorList>
            <person name="Vonk F.J."/>
            <person name="Casewell N.R."/>
            <person name="Henkel C.V."/>
            <person name="Heimberg A.M."/>
            <person name="Jansen H.J."/>
            <person name="McCleary R.J."/>
            <person name="Kerkkamp H.M."/>
            <person name="Vos R.A."/>
            <person name="Guerreiro I."/>
            <person name="Calvete J.J."/>
            <person name="Wuster W."/>
            <person name="Woods A.E."/>
            <person name="Logan J.M."/>
            <person name="Harrison R.A."/>
            <person name="Castoe T.A."/>
            <person name="de Koning A.P."/>
            <person name="Pollock D.D."/>
            <person name="Yandell M."/>
            <person name="Calderon D."/>
            <person name="Renjifo C."/>
            <person name="Currier R.B."/>
            <person name="Salgado D."/>
            <person name="Pla D."/>
            <person name="Sanz L."/>
            <person name="Hyder A.S."/>
            <person name="Ribeiro J.M."/>
            <person name="Arntzen J.W."/>
            <person name="van den Thillart G.E."/>
            <person name="Boetzer M."/>
            <person name="Pirovano W."/>
            <person name="Dirks R.P."/>
            <person name="Spaink H.P."/>
            <person name="Duboule D."/>
            <person name="McGlinn E."/>
            <person name="Kini R.M."/>
            <person name="Richardson M.K."/>
        </authorList>
    </citation>
    <scope>NUCLEOTIDE SEQUENCE</scope>
    <source>
        <tissue evidence="4">Blood</tissue>
    </source>
</reference>
<dbReference type="GO" id="GO:0006998">
    <property type="term" value="P:nuclear envelope organization"/>
    <property type="evidence" value="ECO:0007669"/>
    <property type="project" value="TreeGrafter"/>
</dbReference>
<gene>
    <name evidence="4" type="ORF">L345_16952</name>
</gene>
<accession>V8N4W9</accession>
<dbReference type="InterPro" id="IPR036415">
    <property type="entry name" value="Lamin_tail_dom_sf"/>
</dbReference>
<evidence type="ECO:0000256" key="2">
    <source>
        <dbReference type="SAM" id="MobiDB-lite"/>
    </source>
</evidence>
<dbReference type="InterPro" id="IPR001322">
    <property type="entry name" value="Lamin_tail_dom"/>
</dbReference>
<evidence type="ECO:0000313" key="4">
    <source>
        <dbReference type="EMBL" id="ETE57334.1"/>
    </source>
</evidence>
<dbReference type="OrthoDB" id="102442at2759"/>
<dbReference type="PANTHER" id="PTHR45721:SF2">
    <property type="entry name" value="LAMIN-B2"/>
    <property type="match status" value="1"/>
</dbReference>
<dbReference type="SUPFAM" id="SSF74853">
    <property type="entry name" value="Lamin A/C globular tail domain"/>
    <property type="match status" value="2"/>
</dbReference>
<evidence type="ECO:0000259" key="3">
    <source>
        <dbReference type="PROSITE" id="PS51841"/>
    </source>
</evidence>